<feature type="compositionally biased region" description="Polar residues" evidence="1">
    <location>
        <begin position="53"/>
        <end position="64"/>
    </location>
</feature>
<comment type="caution">
    <text evidence="2">The sequence shown here is derived from an EMBL/GenBank/DDBJ whole genome shotgun (WGS) entry which is preliminary data.</text>
</comment>
<keyword evidence="3" id="KW-1185">Reference proteome</keyword>
<proteinExistence type="predicted"/>
<name>A0A397HC35_9GLOM</name>
<evidence type="ECO:0000256" key="1">
    <source>
        <dbReference type="SAM" id="MobiDB-lite"/>
    </source>
</evidence>
<organism evidence="2 3">
    <name type="scientific">Diversispora epigaea</name>
    <dbReference type="NCBI Taxonomy" id="1348612"/>
    <lineage>
        <taxon>Eukaryota</taxon>
        <taxon>Fungi</taxon>
        <taxon>Fungi incertae sedis</taxon>
        <taxon>Mucoromycota</taxon>
        <taxon>Glomeromycotina</taxon>
        <taxon>Glomeromycetes</taxon>
        <taxon>Diversisporales</taxon>
        <taxon>Diversisporaceae</taxon>
        <taxon>Diversispora</taxon>
    </lineage>
</organism>
<dbReference type="EMBL" id="PQFF01000331">
    <property type="protein sequence ID" value="RHZ59126.1"/>
    <property type="molecule type" value="Genomic_DNA"/>
</dbReference>
<accession>A0A397HC35</accession>
<gene>
    <name evidence="2" type="ORF">Glove_365g142</name>
</gene>
<feature type="region of interest" description="Disordered" evidence="1">
    <location>
        <begin position="51"/>
        <end position="104"/>
    </location>
</feature>
<dbReference type="Proteomes" id="UP000266861">
    <property type="component" value="Unassembled WGS sequence"/>
</dbReference>
<evidence type="ECO:0000313" key="2">
    <source>
        <dbReference type="EMBL" id="RHZ59126.1"/>
    </source>
</evidence>
<protein>
    <submittedName>
        <fullName evidence="2">Uncharacterized protein</fullName>
    </submittedName>
</protein>
<reference evidence="2 3" key="1">
    <citation type="submission" date="2018-08" db="EMBL/GenBank/DDBJ databases">
        <title>Genome and evolution of the arbuscular mycorrhizal fungus Diversispora epigaea (formerly Glomus versiforme) and its bacterial endosymbionts.</title>
        <authorList>
            <person name="Sun X."/>
            <person name="Fei Z."/>
            <person name="Harrison M."/>
        </authorList>
    </citation>
    <scope>NUCLEOTIDE SEQUENCE [LARGE SCALE GENOMIC DNA]</scope>
    <source>
        <strain evidence="2 3">IT104</strain>
    </source>
</reference>
<evidence type="ECO:0000313" key="3">
    <source>
        <dbReference type="Proteomes" id="UP000266861"/>
    </source>
</evidence>
<dbReference type="AlphaFoldDB" id="A0A397HC35"/>
<sequence>MDQAMYLITHKESAKTKIILCLGPGWICLNQKPLLFQKLYDSPVPLLPRFQNDMKNNNTANAVSTGGRGGQRNRAGRGVKGDRYSRGNRGGDSGNNWYYFRTAS</sequence>